<feature type="compositionally biased region" description="Basic and acidic residues" evidence="1">
    <location>
        <begin position="114"/>
        <end position="129"/>
    </location>
</feature>
<proteinExistence type="predicted"/>
<dbReference type="Proteomes" id="UP001221413">
    <property type="component" value="Unassembled WGS sequence"/>
</dbReference>
<name>A0AAD6NEM0_DREDA</name>
<keyword evidence="3" id="KW-1185">Reference proteome</keyword>
<feature type="region of interest" description="Disordered" evidence="1">
    <location>
        <begin position="1"/>
        <end position="138"/>
    </location>
</feature>
<feature type="compositionally biased region" description="Basic and acidic residues" evidence="1">
    <location>
        <begin position="1"/>
        <end position="12"/>
    </location>
</feature>
<evidence type="ECO:0000313" key="2">
    <source>
        <dbReference type="EMBL" id="KAJ6256106.1"/>
    </source>
</evidence>
<comment type="caution">
    <text evidence="2">The sequence shown here is derived from an EMBL/GenBank/DDBJ whole genome shotgun (WGS) entry which is preliminary data.</text>
</comment>
<dbReference type="AlphaFoldDB" id="A0AAD6NEM0"/>
<feature type="compositionally biased region" description="Low complexity" evidence="1">
    <location>
        <begin position="39"/>
        <end position="52"/>
    </location>
</feature>
<dbReference type="EMBL" id="JAQGDS010000015">
    <property type="protein sequence ID" value="KAJ6256106.1"/>
    <property type="molecule type" value="Genomic_DNA"/>
</dbReference>
<gene>
    <name evidence="2" type="ORF">Dda_9198</name>
</gene>
<sequence length="138" mass="14431">MATEARRIRTGSEEALSAGGRDVVSQDAAAQLHSTAYLQPMGQPGGAAQPPQSTIATSHQPPRPMLHQPQPAGVQADASRSDSPSRLSRAGLLQPCALVGARLAPSERPGGLPEMHEPAAQKSLRDRTRTAGFGQLHC</sequence>
<evidence type="ECO:0000313" key="3">
    <source>
        <dbReference type="Proteomes" id="UP001221413"/>
    </source>
</evidence>
<evidence type="ECO:0000256" key="1">
    <source>
        <dbReference type="SAM" id="MobiDB-lite"/>
    </source>
</evidence>
<reference evidence="2" key="1">
    <citation type="submission" date="2023-01" db="EMBL/GenBank/DDBJ databases">
        <title>The chitinases involved in constricting ring structure development in the nematode-trapping fungus Drechslerella dactyloides.</title>
        <authorList>
            <person name="Wang R."/>
            <person name="Zhang L."/>
            <person name="Tang P."/>
            <person name="Li S."/>
            <person name="Liang L."/>
        </authorList>
    </citation>
    <scope>NUCLEOTIDE SEQUENCE</scope>
    <source>
        <strain evidence="2">YMF1.00031</strain>
    </source>
</reference>
<protein>
    <submittedName>
        <fullName evidence="2">Uncharacterized protein</fullName>
    </submittedName>
</protein>
<accession>A0AAD6NEM0</accession>
<organism evidence="2 3">
    <name type="scientific">Drechslerella dactyloides</name>
    <name type="common">Nematode-trapping fungus</name>
    <name type="synonym">Arthrobotrys dactyloides</name>
    <dbReference type="NCBI Taxonomy" id="74499"/>
    <lineage>
        <taxon>Eukaryota</taxon>
        <taxon>Fungi</taxon>
        <taxon>Dikarya</taxon>
        <taxon>Ascomycota</taxon>
        <taxon>Pezizomycotina</taxon>
        <taxon>Orbiliomycetes</taxon>
        <taxon>Orbiliales</taxon>
        <taxon>Orbiliaceae</taxon>
        <taxon>Drechslerella</taxon>
    </lineage>
</organism>